<feature type="non-terminal residue" evidence="4">
    <location>
        <position position="843"/>
    </location>
</feature>
<dbReference type="InterPro" id="IPR005174">
    <property type="entry name" value="KIB1-4_b-propeller"/>
</dbReference>
<feature type="compositionally biased region" description="Low complexity" evidence="1">
    <location>
        <begin position="18"/>
        <end position="51"/>
    </location>
</feature>
<evidence type="ECO:0000259" key="3">
    <source>
        <dbReference type="Pfam" id="PF03478"/>
    </source>
</evidence>
<dbReference type="GO" id="GO:0031047">
    <property type="term" value="P:regulatory ncRNA-mediated gene silencing"/>
    <property type="evidence" value="ECO:0007669"/>
    <property type="project" value="InterPro"/>
</dbReference>
<dbReference type="InterPro" id="IPR038588">
    <property type="entry name" value="XS_domain_sf"/>
</dbReference>
<proteinExistence type="predicted"/>
<feature type="domain" description="XS" evidence="2">
    <location>
        <begin position="356"/>
        <end position="485"/>
    </location>
</feature>
<sequence length="843" mass="92006">MKAAGPKPKPKTMPPPAAAAAPAHNPQAAAAAAAAAASRASSSSSSAAAEPNPNKRSQPGSAATTSAAPSKPSDPAPSVNGDANRSPLLPPPHAPLGASPLPMSRPLLTVAAVEAVMSAIPPPPRYGLEDLDRRTVALSDGTVRTYFALPHEPPPQLRQPPPPIPPHLLVPPPAPPRLPLERWAPPPMPVPMPMPMPPLLPSAGLLPMPVPKRKWEDQANGGVPGESSGRQQQQKPEARAAKQVKVEETGVDPKALKSAFLKMVKLMNENEAHKKNYRSNGKLAQLKCPVCQRDSIDLHALLNHAYYAKNQEHRADHLGFHKALCVLMGWNYSVAPVHKTAYQAISTADAEANQGDLILWPPTVIIENAYKSKNDGQKDGMTNKEMESKLGEMGFAGVDVQPLPGKDGQRSMQARFPASLDGLNKASRLVELFERQGHGRAAWAHIRSIAPTSDGASNNPMLVKVDGKGERTWVLYGYLATVWDLDMLDAESKQNATDEHHFCHHIRRQGSRSPSWLVRARCVCSAWRAVYTSLLCSSGSSSLRQTTPCLLYTSESAGASTAGFYSLVEKKAYMLALPDPPIRSRYIIGSSSYGWIVTSDERSAVMTQDFGHGVCLGLSELRDFLFHKAVLSADSCSGGDYFVVLIHNPHFQLSFARAGDDEWTWLPPHCDYEDCFFNRGLLYASTSIGEIHTFDLGAPVVTPKILLDRVKDKIRAVGCCKYEVQGDEEDEDDSDLELEFDPESHVTNTTAIKVHKVQPALKEFVQISSIGQNVLFLGHNQSLCLNAEEYPHLKANHVYFTDDDYLYLTGFKNNRRDIGVFDLENNTSEEIGSLRLWSNWPAP</sequence>
<evidence type="ECO:0008006" key="6">
    <source>
        <dbReference type="Google" id="ProtNLM"/>
    </source>
</evidence>
<feature type="region of interest" description="Disordered" evidence="1">
    <location>
        <begin position="208"/>
        <end position="248"/>
    </location>
</feature>
<gene>
    <name evidence="4" type="ORF">U9M48_002168</name>
</gene>
<evidence type="ECO:0000313" key="4">
    <source>
        <dbReference type="EMBL" id="WVZ50970.1"/>
    </source>
</evidence>
<reference evidence="4 5" key="1">
    <citation type="submission" date="2024-02" db="EMBL/GenBank/DDBJ databases">
        <title>High-quality chromosome-scale genome assembly of Pensacola bahiagrass (Paspalum notatum Flugge var. saurae).</title>
        <authorList>
            <person name="Vega J.M."/>
            <person name="Podio M."/>
            <person name="Orjuela J."/>
            <person name="Siena L.A."/>
            <person name="Pessino S.C."/>
            <person name="Combes M.C."/>
            <person name="Mariac C."/>
            <person name="Albertini E."/>
            <person name="Pupilli F."/>
            <person name="Ortiz J.P.A."/>
            <person name="Leblanc O."/>
        </authorList>
    </citation>
    <scope>NUCLEOTIDE SEQUENCE [LARGE SCALE GENOMIC DNA]</scope>
    <source>
        <strain evidence="4">R1</strain>
        <tissue evidence="4">Leaf</tissue>
    </source>
</reference>
<feature type="region of interest" description="Disordered" evidence="1">
    <location>
        <begin position="1"/>
        <end position="103"/>
    </location>
</feature>
<evidence type="ECO:0000256" key="1">
    <source>
        <dbReference type="SAM" id="MobiDB-lite"/>
    </source>
</evidence>
<feature type="domain" description="KIB1-4 beta-propeller" evidence="3">
    <location>
        <begin position="564"/>
        <end position="822"/>
    </location>
</feature>
<organism evidence="4 5">
    <name type="scientific">Paspalum notatum var. saurae</name>
    <dbReference type="NCBI Taxonomy" id="547442"/>
    <lineage>
        <taxon>Eukaryota</taxon>
        <taxon>Viridiplantae</taxon>
        <taxon>Streptophyta</taxon>
        <taxon>Embryophyta</taxon>
        <taxon>Tracheophyta</taxon>
        <taxon>Spermatophyta</taxon>
        <taxon>Magnoliopsida</taxon>
        <taxon>Liliopsida</taxon>
        <taxon>Poales</taxon>
        <taxon>Poaceae</taxon>
        <taxon>PACMAD clade</taxon>
        <taxon>Panicoideae</taxon>
        <taxon>Andropogonodae</taxon>
        <taxon>Paspaleae</taxon>
        <taxon>Paspalinae</taxon>
        <taxon>Paspalum</taxon>
    </lineage>
</organism>
<dbReference type="Gene3D" id="3.30.70.2890">
    <property type="entry name" value="XS domain"/>
    <property type="match status" value="1"/>
</dbReference>
<dbReference type="Pfam" id="PF03468">
    <property type="entry name" value="XS"/>
    <property type="match status" value="1"/>
</dbReference>
<protein>
    <recommendedName>
        <fullName evidence="6">DUF295 domain-containing protein</fullName>
    </recommendedName>
</protein>
<feature type="compositionally biased region" description="Basic and acidic residues" evidence="1">
    <location>
        <begin position="236"/>
        <end position="248"/>
    </location>
</feature>
<dbReference type="Proteomes" id="UP001341281">
    <property type="component" value="Chromosome 01"/>
</dbReference>
<dbReference type="AlphaFoldDB" id="A0AAQ3SIU8"/>
<accession>A0AAQ3SIU8</accession>
<name>A0AAQ3SIU8_PASNO</name>
<feature type="compositionally biased region" description="Low complexity" evidence="1">
    <location>
        <begin position="59"/>
        <end position="78"/>
    </location>
</feature>
<dbReference type="PANTHER" id="PTHR44586">
    <property type="entry name" value="F-BOX DOMAIN CONTAINING PROTEIN, EXPRESSED"/>
    <property type="match status" value="1"/>
</dbReference>
<dbReference type="EMBL" id="CP144745">
    <property type="protein sequence ID" value="WVZ50970.1"/>
    <property type="molecule type" value="Genomic_DNA"/>
</dbReference>
<dbReference type="PANTHER" id="PTHR44586:SF6">
    <property type="entry name" value="OS11G0579600 PROTEIN"/>
    <property type="match status" value="1"/>
</dbReference>
<dbReference type="InterPro" id="IPR005380">
    <property type="entry name" value="XS_domain"/>
</dbReference>
<evidence type="ECO:0000259" key="2">
    <source>
        <dbReference type="Pfam" id="PF03468"/>
    </source>
</evidence>
<evidence type="ECO:0000313" key="5">
    <source>
        <dbReference type="Proteomes" id="UP001341281"/>
    </source>
</evidence>
<dbReference type="Pfam" id="PF03478">
    <property type="entry name" value="Beta-prop_KIB1-4"/>
    <property type="match status" value="1"/>
</dbReference>
<keyword evidence="5" id="KW-1185">Reference proteome</keyword>